<dbReference type="SUPFAM" id="SSF48371">
    <property type="entry name" value="ARM repeat"/>
    <property type="match status" value="1"/>
</dbReference>
<gene>
    <name evidence="2" type="ORF">Pan189_37040</name>
</gene>
<sequence length="422" mass="47278" precursor="true">MAIGLISCILLVSPAMTSADVAQLRTGGELRGLGVDGAAPDDSRVTLTTPGGITVELHRDDVSEVKTRSPLLEEYETKARTIPDTGPAHWELSEWCRENRLKDERLRHLRRLVEFEPDHERARAALGHIRHDGEWLPRDEAMRRRGYVKHDGRYVTSQERDLMERAAAREERVQAWYPRVRLWAGWLFGGHSGRQLEAIENFERIDDPDAIPALRRFLSNSKSVPVRELYVATIVNIGGGAAVGPLVDQSLLDVNRRMRDLALDSITENQFPLAMTQYRRTLRSDKNIMVRRSGIGLGRVADQNAVPDLIASLITTHQYKVQVPDRSGTMSFSTAGSFGAGGASLPPDIDLMLRSGQLQNGVIVNDPAAAQNVRWKTVTINYNHKNPEILTALKKITGAEESFGYDERTWLAWWTAQKNGTF</sequence>
<keyword evidence="3" id="KW-1185">Reference proteome</keyword>
<dbReference type="Gene3D" id="1.25.10.10">
    <property type="entry name" value="Leucine-rich Repeat Variant"/>
    <property type="match status" value="1"/>
</dbReference>
<evidence type="ECO:0000256" key="1">
    <source>
        <dbReference type="SAM" id="SignalP"/>
    </source>
</evidence>
<dbReference type="EMBL" id="CP036268">
    <property type="protein sequence ID" value="QDT39298.1"/>
    <property type="molecule type" value="Genomic_DNA"/>
</dbReference>
<dbReference type="InterPro" id="IPR011989">
    <property type="entry name" value="ARM-like"/>
</dbReference>
<name>A0A517R5Y4_9PLAN</name>
<feature type="chain" id="PRO_5021759489" description="DUF1549 domain-containing protein" evidence="1">
    <location>
        <begin position="20"/>
        <end position="422"/>
    </location>
</feature>
<evidence type="ECO:0008006" key="4">
    <source>
        <dbReference type="Google" id="ProtNLM"/>
    </source>
</evidence>
<evidence type="ECO:0000313" key="3">
    <source>
        <dbReference type="Proteomes" id="UP000317318"/>
    </source>
</evidence>
<feature type="signal peptide" evidence="1">
    <location>
        <begin position="1"/>
        <end position="19"/>
    </location>
</feature>
<reference evidence="2 3" key="1">
    <citation type="submission" date="2019-02" db="EMBL/GenBank/DDBJ databases">
        <title>Deep-cultivation of Planctomycetes and their phenomic and genomic characterization uncovers novel biology.</title>
        <authorList>
            <person name="Wiegand S."/>
            <person name="Jogler M."/>
            <person name="Boedeker C."/>
            <person name="Pinto D."/>
            <person name="Vollmers J."/>
            <person name="Rivas-Marin E."/>
            <person name="Kohn T."/>
            <person name="Peeters S.H."/>
            <person name="Heuer A."/>
            <person name="Rast P."/>
            <person name="Oberbeckmann S."/>
            <person name="Bunk B."/>
            <person name="Jeske O."/>
            <person name="Meyerdierks A."/>
            <person name="Storesund J.E."/>
            <person name="Kallscheuer N."/>
            <person name="Luecker S."/>
            <person name="Lage O.M."/>
            <person name="Pohl T."/>
            <person name="Merkel B.J."/>
            <person name="Hornburger P."/>
            <person name="Mueller R.-W."/>
            <person name="Bruemmer F."/>
            <person name="Labrenz M."/>
            <person name="Spormann A.M."/>
            <person name="Op den Camp H."/>
            <person name="Overmann J."/>
            <person name="Amann R."/>
            <person name="Jetten M.S.M."/>
            <person name="Mascher T."/>
            <person name="Medema M.H."/>
            <person name="Devos D.P."/>
            <person name="Kaster A.-K."/>
            <person name="Ovreas L."/>
            <person name="Rohde M."/>
            <person name="Galperin M.Y."/>
            <person name="Jogler C."/>
        </authorList>
    </citation>
    <scope>NUCLEOTIDE SEQUENCE [LARGE SCALE GENOMIC DNA]</scope>
    <source>
        <strain evidence="2 3">Pan189</strain>
    </source>
</reference>
<accession>A0A517R5Y4</accession>
<protein>
    <recommendedName>
        <fullName evidence="4">DUF1549 domain-containing protein</fullName>
    </recommendedName>
</protein>
<dbReference type="Proteomes" id="UP000317318">
    <property type="component" value="Chromosome"/>
</dbReference>
<organism evidence="2 3">
    <name type="scientific">Stratiformator vulcanicus</name>
    <dbReference type="NCBI Taxonomy" id="2527980"/>
    <lineage>
        <taxon>Bacteria</taxon>
        <taxon>Pseudomonadati</taxon>
        <taxon>Planctomycetota</taxon>
        <taxon>Planctomycetia</taxon>
        <taxon>Planctomycetales</taxon>
        <taxon>Planctomycetaceae</taxon>
        <taxon>Stratiformator</taxon>
    </lineage>
</organism>
<dbReference type="AlphaFoldDB" id="A0A517R5Y4"/>
<proteinExistence type="predicted"/>
<dbReference type="InterPro" id="IPR016024">
    <property type="entry name" value="ARM-type_fold"/>
</dbReference>
<dbReference type="KEGG" id="svp:Pan189_37040"/>
<keyword evidence="1" id="KW-0732">Signal</keyword>
<evidence type="ECO:0000313" key="2">
    <source>
        <dbReference type="EMBL" id="QDT39298.1"/>
    </source>
</evidence>